<keyword evidence="7 14" id="KW-0862">Zinc</keyword>
<dbReference type="InterPro" id="IPR003593">
    <property type="entry name" value="AAA+_ATPase"/>
</dbReference>
<dbReference type="InterPro" id="IPR003602">
    <property type="entry name" value="Topo_IA_DNA-bd_dom"/>
</dbReference>
<keyword evidence="6 14" id="KW-0863">Zinc-finger</keyword>
<dbReference type="InterPro" id="IPR006171">
    <property type="entry name" value="TOPRIM_dom"/>
</dbReference>
<feature type="domain" description="Toprim" evidence="16">
    <location>
        <begin position="587"/>
        <end position="718"/>
    </location>
</feature>
<proteinExistence type="inferred from homology"/>
<evidence type="ECO:0000256" key="14">
    <source>
        <dbReference type="HAMAP-Rule" id="MF_01125"/>
    </source>
</evidence>
<dbReference type="Gene3D" id="2.60.510.20">
    <property type="match status" value="1"/>
</dbReference>
<dbReference type="Pfam" id="PF00270">
    <property type="entry name" value="DEAD"/>
    <property type="match status" value="1"/>
</dbReference>
<dbReference type="GO" id="GO:0008270">
    <property type="term" value="F:zinc ion binding"/>
    <property type="evidence" value="ECO:0007669"/>
    <property type="project" value="UniProtKB-UniRule"/>
</dbReference>
<dbReference type="PROSITE" id="PS50880">
    <property type="entry name" value="TOPRIM"/>
    <property type="match status" value="1"/>
</dbReference>
<dbReference type="GO" id="GO:0005737">
    <property type="term" value="C:cytoplasm"/>
    <property type="evidence" value="ECO:0007669"/>
    <property type="project" value="UniProtKB-SubCell"/>
</dbReference>
<dbReference type="PANTHER" id="PTHR43505">
    <property type="entry name" value="REVERSE GYRASE"/>
    <property type="match status" value="1"/>
</dbReference>
<evidence type="ECO:0000256" key="11">
    <source>
        <dbReference type="ARBA" id="ARBA00023235"/>
    </source>
</evidence>
<gene>
    <name evidence="14" type="primary">rgy</name>
    <name evidence="20" type="ORF">TAGGR_1987</name>
</gene>
<evidence type="ECO:0000259" key="16">
    <source>
        <dbReference type="PROSITE" id="PS50880"/>
    </source>
</evidence>
<dbReference type="Gene3D" id="3.40.50.140">
    <property type="match status" value="1"/>
</dbReference>
<dbReference type="CDD" id="cd18798">
    <property type="entry name" value="SF2_C_reverse_gyrase"/>
    <property type="match status" value="1"/>
</dbReference>
<dbReference type="Pfam" id="PF17915">
    <property type="entry name" value="zf_Rg"/>
    <property type="match status" value="1"/>
</dbReference>
<dbReference type="SMART" id="SM00382">
    <property type="entry name" value="AAA"/>
    <property type="match status" value="1"/>
</dbReference>
<dbReference type="GO" id="GO:0160097">
    <property type="term" value="F:reverse gyrase activity"/>
    <property type="evidence" value="ECO:0007669"/>
    <property type="project" value="UniProtKB-UniRule"/>
</dbReference>
<evidence type="ECO:0000256" key="9">
    <source>
        <dbReference type="ARBA" id="ARBA00023029"/>
    </source>
</evidence>
<reference evidence="21" key="1">
    <citation type="submission" date="2016-01" db="EMBL/GenBank/DDBJ databases">
        <title>Draft genome sequence of Thermodesulfovibrio aggregans strain TGE-P1.</title>
        <authorList>
            <person name="Sekiguchi Y."/>
            <person name="Ohashi A."/>
            <person name="Matsuura N."/>
            <person name="Tourlousse M.D."/>
        </authorList>
    </citation>
    <scope>NUCLEOTIDE SEQUENCE [LARGE SCALE GENOMIC DNA]</scope>
    <source>
        <strain evidence="21">TGE-P1</strain>
    </source>
</reference>
<dbReference type="SMART" id="SM00437">
    <property type="entry name" value="TOP1Ac"/>
    <property type="match status" value="1"/>
</dbReference>
<keyword evidence="3 14" id="KW-0963">Cytoplasm</keyword>
<dbReference type="Gene3D" id="3.40.50.300">
    <property type="entry name" value="P-loop containing nucleotide triphosphate hydrolases"/>
    <property type="match status" value="3"/>
</dbReference>
<dbReference type="GO" id="GO:0006265">
    <property type="term" value="P:DNA topological change"/>
    <property type="evidence" value="ECO:0007669"/>
    <property type="project" value="UniProtKB-UniRule"/>
</dbReference>
<sequence length="1134" mass="130931">MILSLFKGLCPNCGGEIASQRLDKGLPCEKCLPNEEDDPCSFIKSGNYKEVCLVKEYVQKWEKNFEKYVKSKPWSLQKTWAKRVFSGVSFALLAPTGVGKTSFGISMASYLAKLNKKSYIIVPTKLLVEQVSERLKNFGLKDEILGFVETNEKLKERLKKGDFQVLVTTSMFLYKNQEIIPPDFSFIFVDDVDSFLKTAKNVDKVLYLLGFSSSEIKKALEVIALKAKVKKTDADWEKINEIQKELYSLRNTKKGVLVVSSATSQPRSNRIKIFRELLGFEVGTPTFYLRNVIDTFTEKGSLVGWIKRLGKGGLIFISSDKGKEKIDEIIKELKKNGIEAVSYENLNDRAISNFEKGRIDVLVGIASYKNPLARGFDMPQVVRYAIFYGVPKIVISLKFESNLSHLLWAVSSIRSFIVKKMPKYTQKINSWINQLRKFQYLAEDFINLKPSLKQTIDNLREQIGDFFSSKEVLDLLNSSDEITLRFTEEGYMMVVSDATGYLQASGRVSRMYAGGITKGLSLVLVDDTATFKHLLRKVKWFSDEIKFLPVEEIDLSSVLKEIDEDRAKIKEFLMTRKPQDSKDPLKPVLVIVESPNKAKTIANFFGKPVRRKIFDHDLFETSIEDRYIIITSSYGHILDLVKNEAFYGVVVNESIIPIYKSIEGKESIIESLRKVSLEAEQVLIATDPDTEGEKIGWDINEILKPYVKDIKRMEFHEVTKKAVIKALKEPRDFDFNLIRAQIVRRIADRWVGFEFSQLLQKNFGKQTLSAGRVQTPVLGWIIERQKEHTQKIYKVSFFIEENNKKLRLNFEFEDKQEAMKFFTDLKEVQLEVISTSEKIEMPPPPYRTDTMLKDAGDFYRFSLPKTMELAQTLFELGFITYHRTDSQRVSDAGINVARDFIKEEFGLEYFSPRIWSEGGAHECIRPTKAIEPEELNSMLITGQIEGLSKEHLLLYEMIFRRFIASQMKPVKTKNVEIVIKALNREQKINLRTEIFEEGWNKILNIETYPELQGIFDVSKTKQFRQQPKVYLYTHSELVAKMKEKGIGRPSTYASIVEKLLERKYIIESKGFLIPTELGKAVYFYLSNREEIKNFLSEEFTEQLELFMDKIEEGVLDYEKVLFDLYEEILKTRKQ</sequence>
<dbReference type="SMART" id="SM00493">
    <property type="entry name" value="TOPRIM"/>
    <property type="match status" value="1"/>
</dbReference>
<dbReference type="GO" id="GO:0008094">
    <property type="term" value="F:ATP-dependent activity, acting on DNA"/>
    <property type="evidence" value="ECO:0007669"/>
    <property type="project" value="UniProtKB-UniRule"/>
</dbReference>
<comment type="subcellular location">
    <subcellularLocation>
        <location evidence="1 14">Cytoplasm</location>
    </subcellularLocation>
</comment>
<dbReference type="GO" id="GO:0005524">
    <property type="term" value="F:ATP binding"/>
    <property type="evidence" value="ECO:0007669"/>
    <property type="project" value="UniProtKB-UniRule"/>
</dbReference>
<dbReference type="InterPro" id="IPR013824">
    <property type="entry name" value="Topo_IA_cen_sub1"/>
</dbReference>
<comment type="similarity">
    <text evidence="12 14">In the N-terminal section; belongs to the DEAD box helicase family. DDVD subfamily.</text>
</comment>
<dbReference type="PROSITE" id="PS52039">
    <property type="entry name" value="TOPO_IA_2"/>
    <property type="match status" value="1"/>
</dbReference>
<dbReference type="InterPro" id="IPR040569">
    <property type="entry name" value="Znf_Rg"/>
</dbReference>
<keyword evidence="9 14" id="KW-0799">Topoisomerase</keyword>
<evidence type="ECO:0000256" key="12">
    <source>
        <dbReference type="ARBA" id="ARBA00043976"/>
    </source>
</evidence>
<comment type="caution">
    <text evidence="20">The sequence shown here is derived from an EMBL/GenBank/DDBJ whole genome shotgun (WGS) entry which is preliminary data.</text>
</comment>
<dbReference type="HAMAP" id="MF_01125">
    <property type="entry name" value="Reverse_gyrase"/>
    <property type="match status" value="1"/>
</dbReference>
<evidence type="ECO:0000256" key="3">
    <source>
        <dbReference type="ARBA" id="ARBA00022490"/>
    </source>
</evidence>
<evidence type="ECO:0000259" key="17">
    <source>
        <dbReference type="PROSITE" id="PS51192"/>
    </source>
</evidence>
<keyword evidence="10 14" id="KW-0238">DNA-binding</keyword>
<dbReference type="RefSeq" id="WP_059176220.1">
    <property type="nucleotide sequence ID" value="NZ_BCNO01000001.1"/>
</dbReference>
<keyword evidence="11 14" id="KW-0413">Isomerase</keyword>
<keyword evidence="14" id="KW-0378">Hydrolase</keyword>
<evidence type="ECO:0000256" key="1">
    <source>
        <dbReference type="ARBA" id="ARBA00004496"/>
    </source>
</evidence>
<dbReference type="CDD" id="cd00186">
    <property type="entry name" value="TOP1Ac"/>
    <property type="match status" value="1"/>
</dbReference>
<evidence type="ECO:0000256" key="7">
    <source>
        <dbReference type="ARBA" id="ARBA00022833"/>
    </source>
</evidence>
<keyword evidence="8 14" id="KW-0067">ATP-binding</keyword>
<dbReference type="Gene3D" id="1.10.460.10">
    <property type="entry name" value="Topoisomerase I, domain 2"/>
    <property type="match status" value="1"/>
</dbReference>
<comment type="domain">
    <text evidence="14">Introduction of positive supercoils requires the cooperation of both domains. The helicase-like domain probably does not directly unwind DNA, but more likely acts by driving ATP-dependent conformational changes within the whole enzyme. A beta hairpin in the 'latch' region of the N-terminal domain plays a regulatory role in the enzyme, repressing topoisomerase activity in the absence of ATP and preventing the enzyme from acting as an ATP-independent relaxing enzyme; it also helps to coordinate nucleotide hydrolysis by the ATPase domain with the supercoiling activity of the topoisomerase domain.</text>
</comment>
<name>A0A0U9HV83_9BACT</name>
<evidence type="ECO:0000256" key="13">
    <source>
        <dbReference type="ARBA" id="ARBA00049360"/>
    </source>
</evidence>
<dbReference type="PROSITE" id="PS51192">
    <property type="entry name" value="HELICASE_ATP_BIND_1"/>
    <property type="match status" value="1"/>
</dbReference>
<dbReference type="EC" id="5.6.2.-" evidence="14"/>
<dbReference type="EMBL" id="BCNO01000001">
    <property type="protein sequence ID" value="GAQ94801.1"/>
    <property type="molecule type" value="Genomic_DNA"/>
</dbReference>
<feature type="domain" description="RG N-terminal-type" evidence="18">
    <location>
        <begin position="1"/>
        <end position="39"/>
    </location>
</feature>
<comment type="catalytic activity">
    <reaction evidence="13 14 15">
        <text>ATP + H2O = ADP + phosphate + H(+)</text>
        <dbReference type="Rhea" id="RHEA:13065"/>
        <dbReference type="ChEBI" id="CHEBI:15377"/>
        <dbReference type="ChEBI" id="CHEBI:15378"/>
        <dbReference type="ChEBI" id="CHEBI:30616"/>
        <dbReference type="ChEBI" id="CHEBI:43474"/>
        <dbReference type="ChEBI" id="CHEBI:456216"/>
    </reaction>
</comment>
<dbReference type="CDD" id="cd17924">
    <property type="entry name" value="DDXDc_reverse_gyrase"/>
    <property type="match status" value="1"/>
</dbReference>
<dbReference type="Gene3D" id="1.10.290.10">
    <property type="entry name" value="Topoisomerase I, domain 4"/>
    <property type="match status" value="1"/>
</dbReference>
<dbReference type="GO" id="GO:0006260">
    <property type="term" value="P:DNA replication"/>
    <property type="evidence" value="ECO:0007669"/>
    <property type="project" value="UniProtKB-UniRule"/>
</dbReference>
<evidence type="ECO:0000259" key="18">
    <source>
        <dbReference type="PROSITE" id="PS52036"/>
    </source>
</evidence>
<dbReference type="SUPFAM" id="SSF52540">
    <property type="entry name" value="P-loop containing nucleoside triphosphate hydrolases"/>
    <property type="match status" value="2"/>
</dbReference>
<comment type="subunit">
    <text evidence="2 14">Monomer.</text>
</comment>
<feature type="active site" description="O-(5'-phospho-DNA)-tyrosine intermediate" evidence="14">
    <location>
        <position position="881"/>
    </location>
</feature>
<evidence type="ECO:0000256" key="6">
    <source>
        <dbReference type="ARBA" id="ARBA00022771"/>
    </source>
</evidence>
<dbReference type="InterPro" id="IPR023405">
    <property type="entry name" value="Topo_IA_core_domain"/>
</dbReference>
<evidence type="ECO:0000256" key="5">
    <source>
        <dbReference type="ARBA" id="ARBA00022741"/>
    </source>
</evidence>
<dbReference type="SMART" id="SM00436">
    <property type="entry name" value="TOP1Bc"/>
    <property type="match status" value="1"/>
</dbReference>
<comment type="function">
    <text evidence="15">Modifies the topological state of DNA by introducing positive supercoils in an ATP-dependent process, increasing the linking number in steps of +1. Binds to single-stranded DNA, transiently cleaves and then rejoins the ends, introducing a positive supercoil in the process. The scissile phosphodiester is attacked by the catalytic tyrosine of the enzyme, resulting in the formation of a DNA-(5'-phosphotyrosyl)-enzyme intermediate. Involved in rewinding DNA strands in regions of the chromosome that have opened up to allow replication, transcription, DNA repair and/or for DNA protection.</text>
</comment>
<dbReference type="Pfam" id="PF01131">
    <property type="entry name" value="Topoisom_bac"/>
    <property type="match status" value="1"/>
</dbReference>
<dbReference type="InterPro" id="IPR011545">
    <property type="entry name" value="DEAD/DEAH_box_helicase_dom"/>
</dbReference>
<dbReference type="InterPro" id="IPR013497">
    <property type="entry name" value="Topo_IA_cen"/>
</dbReference>
<feature type="domain" description="Topo IA-type catalytic" evidence="19">
    <location>
        <begin position="734"/>
        <end position="1132"/>
    </location>
</feature>
<feature type="binding site" evidence="14">
    <location>
        <position position="77"/>
    </location>
    <ligand>
        <name>ATP</name>
        <dbReference type="ChEBI" id="CHEBI:30616"/>
    </ligand>
</feature>
<dbReference type="NCBIfam" id="TIGR01054">
    <property type="entry name" value="rgy"/>
    <property type="match status" value="2"/>
</dbReference>
<dbReference type="InterPro" id="IPR027417">
    <property type="entry name" value="P-loop_NTPase"/>
</dbReference>
<evidence type="ECO:0000256" key="8">
    <source>
        <dbReference type="ARBA" id="ARBA00022840"/>
    </source>
</evidence>
<dbReference type="SMART" id="SM00487">
    <property type="entry name" value="DEXDc"/>
    <property type="match status" value="1"/>
</dbReference>
<evidence type="ECO:0000256" key="15">
    <source>
        <dbReference type="RuleBase" id="RU004026"/>
    </source>
</evidence>
<keyword evidence="21" id="KW-1185">Reference proteome</keyword>
<dbReference type="PROSITE" id="PS52036">
    <property type="entry name" value="ZF_RG_N"/>
    <property type="match status" value="1"/>
</dbReference>
<dbReference type="InterPro" id="IPR005736">
    <property type="entry name" value="Reverse_gyrase"/>
</dbReference>
<feature type="domain" description="Helicase ATP-binding" evidence="17">
    <location>
        <begin position="81"/>
        <end position="233"/>
    </location>
</feature>
<evidence type="ECO:0000313" key="20">
    <source>
        <dbReference type="EMBL" id="GAQ94801.1"/>
    </source>
</evidence>
<dbReference type="SUPFAM" id="SSF56712">
    <property type="entry name" value="Prokaryotic type I DNA topoisomerase"/>
    <property type="match status" value="1"/>
</dbReference>
<comment type="function">
    <text evidence="14">Modifies the topological state of DNA by introducing positive supercoils in an ATP-dependent process, increasing the linking number in steps of +1. Binds to single-stranded DNA, transiently cleaves and then rejoins the ends, introducing a positive supercoil in the process. The scissile phosphodiester is attacked by the catalytic tyrosine of the enzyme, resulting in the formation of a DNA-(5'-phosphotyrosyl)-enzyme intermediate. Probably involved in rewinding DNA strands in regions of the chromosome that have opened up to allow replication, transcription, DNA repair and/or for DNA protection.</text>
</comment>
<comment type="similarity">
    <text evidence="14">In the C-terminal section; belongs to the type IA topoisomerase family.</text>
</comment>
<accession>A0A0U9HV83</accession>
<keyword evidence="5 14" id="KW-0547">Nucleotide-binding</keyword>
<dbReference type="GO" id="GO:0003677">
    <property type="term" value="F:DNA binding"/>
    <property type="evidence" value="ECO:0007669"/>
    <property type="project" value="UniProtKB-UniRule"/>
</dbReference>
<dbReference type="Proteomes" id="UP000054976">
    <property type="component" value="Unassembled WGS sequence"/>
</dbReference>
<dbReference type="Pfam" id="PF01751">
    <property type="entry name" value="Toprim"/>
    <property type="match status" value="1"/>
</dbReference>
<comment type="cofactor">
    <cofactor evidence="14">
        <name>Zn(2+)</name>
        <dbReference type="ChEBI" id="CHEBI:29105"/>
    </cofactor>
    <text evidence="14">Binds 1 or 2 zinc ions per subunit.</text>
</comment>
<protein>
    <recommendedName>
        <fullName evidence="14 15">Reverse gyrase</fullName>
        <ecNumber evidence="14">5.6.2.-</ecNumber>
    </recommendedName>
</protein>
<dbReference type="GO" id="GO:0016887">
    <property type="term" value="F:ATP hydrolysis activity"/>
    <property type="evidence" value="ECO:0007669"/>
    <property type="project" value="RHEA"/>
</dbReference>
<organism evidence="20 21">
    <name type="scientific">Thermodesulfovibrio aggregans</name>
    <dbReference type="NCBI Taxonomy" id="86166"/>
    <lineage>
        <taxon>Bacteria</taxon>
        <taxon>Pseudomonadati</taxon>
        <taxon>Nitrospirota</taxon>
        <taxon>Thermodesulfovibrionia</taxon>
        <taxon>Thermodesulfovibrionales</taxon>
        <taxon>Thermodesulfovibrionaceae</taxon>
        <taxon>Thermodesulfovibrio</taxon>
    </lineage>
</organism>
<evidence type="ECO:0000256" key="4">
    <source>
        <dbReference type="ARBA" id="ARBA00022723"/>
    </source>
</evidence>
<evidence type="ECO:0000259" key="19">
    <source>
        <dbReference type="PROSITE" id="PS52039"/>
    </source>
</evidence>
<dbReference type="PANTHER" id="PTHR43505:SF1">
    <property type="entry name" value="REVERSE GYRASE"/>
    <property type="match status" value="1"/>
</dbReference>
<dbReference type="InterPro" id="IPR003601">
    <property type="entry name" value="Topo_IA_2"/>
</dbReference>
<evidence type="ECO:0000313" key="21">
    <source>
        <dbReference type="Proteomes" id="UP000054976"/>
    </source>
</evidence>
<dbReference type="AlphaFoldDB" id="A0A0U9HV83"/>
<dbReference type="InterPro" id="IPR013826">
    <property type="entry name" value="Topo_IA_cen_sub3"/>
</dbReference>
<dbReference type="InterPro" id="IPR014001">
    <property type="entry name" value="Helicase_ATP-bd"/>
</dbReference>
<comment type="miscellaneous">
    <text evidence="14">This enzyme is the only unique feature of hyperthermophilic bacteria/archaea known and seems to be essential for adaptation to life at high temperatures. It may play a role in stabilization of DNA at high temperatures.</text>
</comment>
<evidence type="ECO:0000256" key="10">
    <source>
        <dbReference type="ARBA" id="ARBA00023125"/>
    </source>
</evidence>
<evidence type="ECO:0000256" key="2">
    <source>
        <dbReference type="ARBA" id="ARBA00011245"/>
    </source>
</evidence>
<dbReference type="OrthoDB" id="9804262at2"/>
<keyword evidence="4 14" id="KW-0479">Metal-binding</keyword>
<feature type="region of interest" description="Topoisomerase I" evidence="14">
    <location>
        <begin position="583"/>
        <end position="1134"/>
    </location>
</feature>
<dbReference type="PRINTS" id="PR00417">
    <property type="entry name" value="PRTPISMRASEI"/>
</dbReference>
<dbReference type="STRING" id="86166.TAGGR_1987"/>